<sequence>MGMPYIHGTPILCPFAMGNPELKVEMEEKDNILKCYKLFVDDKLCSMISEQMNIYAKQFLDANPDLKPRSRARSWIETTSDEIRVLLGKGHTLYLENWYTSPRLVDKLVKSNTDCVGTMSSNRKEFPQTVKSAKLKKGEITAAFRGKQMVMKWKDKRDVIIVSTFHGTEMCEVEKKRRKNC</sequence>
<dbReference type="InterPro" id="IPR029526">
    <property type="entry name" value="PGBD"/>
</dbReference>
<evidence type="ECO:0000313" key="2">
    <source>
        <dbReference type="EMBL" id="KAG8236032.1"/>
    </source>
</evidence>
<organism evidence="2 3">
    <name type="scientific">Ladona fulva</name>
    <name type="common">Scarce chaser dragonfly</name>
    <name type="synonym">Libellula fulva</name>
    <dbReference type="NCBI Taxonomy" id="123851"/>
    <lineage>
        <taxon>Eukaryota</taxon>
        <taxon>Metazoa</taxon>
        <taxon>Ecdysozoa</taxon>
        <taxon>Arthropoda</taxon>
        <taxon>Hexapoda</taxon>
        <taxon>Insecta</taxon>
        <taxon>Pterygota</taxon>
        <taxon>Palaeoptera</taxon>
        <taxon>Odonata</taxon>
        <taxon>Epiprocta</taxon>
        <taxon>Anisoptera</taxon>
        <taxon>Libelluloidea</taxon>
        <taxon>Libellulidae</taxon>
        <taxon>Ladona</taxon>
    </lineage>
</organism>
<proteinExistence type="predicted"/>
<protein>
    <recommendedName>
        <fullName evidence="1">PiggyBac transposable element-derived protein domain-containing protein</fullName>
    </recommendedName>
</protein>
<dbReference type="AlphaFoldDB" id="A0A8K0P7J0"/>
<comment type="caution">
    <text evidence="2">The sequence shown here is derived from an EMBL/GenBank/DDBJ whole genome shotgun (WGS) entry which is preliminary data.</text>
</comment>
<reference evidence="2" key="1">
    <citation type="submission" date="2013-04" db="EMBL/GenBank/DDBJ databases">
        <authorList>
            <person name="Qu J."/>
            <person name="Murali S.C."/>
            <person name="Bandaranaike D."/>
            <person name="Bellair M."/>
            <person name="Blankenburg K."/>
            <person name="Chao H."/>
            <person name="Dinh H."/>
            <person name="Doddapaneni H."/>
            <person name="Downs B."/>
            <person name="Dugan-Rocha S."/>
            <person name="Elkadiri S."/>
            <person name="Gnanaolivu R.D."/>
            <person name="Hernandez B."/>
            <person name="Javaid M."/>
            <person name="Jayaseelan J.C."/>
            <person name="Lee S."/>
            <person name="Li M."/>
            <person name="Ming W."/>
            <person name="Munidasa M."/>
            <person name="Muniz J."/>
            <person name="Nguyen L."/>
            <person name="Ongeri F."/>
            <person name="Osuji N."/>
            <person name="Pu L.-L."/>
            <person name="Puazo M."/>
            <person name="Qu C."/>
            <person name="Quiroz J."/>
            <person name="Raj R."/>
            <person name="Weissenberger G."/>
            <person name="Xin Y."/>
            <person name="Zou X."/>
            <person name="Han Y."/>
            <person name="Richards S."/>
            <person name="Worley K."/>
            <person name="Muzny D."/>
            <person name="Gibbs R."/>
        </authorList>
    </citation>
    <scope>NUCLEOTIDE SEQUENCE</scope>
    <source>
        <strain evidence="2">Sampled in the wild</strain>
    </source>
</reference>
<dbReference type="PANTHER" id="PTHR46599:SF3">
    <property type="entry name" value="PIGGYBAC TRANSPOSABLE ELEMENT-DERIVED PROTEIN 4"/>
    <property type="match status" value="1"/>
</dbReference>
<keyword evidence="3" id="KW-1185">Reference proteome</keyword>
<reference evidence="2" key="2">
    <citation type="submission" date="2017-10" db="EMBL/GenBank/DDBJ databases">
        <title>Ladona fulva Genome sequencing and assembly.</title>
        <authorList>
            <person name="Murali S."/>
            <person name="Richards S."/>
            <person name="Bandaranaike D."/>
            <person name="Bellair M."/>
            <person name="Blankenburg K."/>
            <person name="Chao H."/>
            <person name="Dinh H."/>
            <person name="Doddapaneni H."/>
            <person name="Dugan-Rocha S."/>
            <person name="Elkadiri S."/>
            <person name="Gnanaolivu R."/>
            <person name="Hernandez B."/>
            <person name="Skinner E."/>
            <person name="Javaid M."/>
            <person name="Lee S."/>
            <person name="Li M."/>
            <person name="Ming W."/>
            <person name="Munidasa M."/>
            <person name="Muniz J."/>
            <person name="Nguyen L."/>
            <person name="Hughes D."/>
            <person name="Osuji N."/>
            <person name="Pu L.-L."/>
            <person name="Puazo M."/>
            <person name="Qu C."/>
            <person name="Quiroz J."/>
            <person name="Raj R."/>
            <person name="Weissenberger G."/>
            <person name="Xin Y."/>
            <person name="Zou X."/>
            <person name="Han Y."/>
            <person name="Worley K."/>
            <person name="Muzny D."/>
            <person name="Gibbs R."/>
        </authorList>
    </citation>
    <scope>NUCLEOTIDE SEQUENCE</scope>
    <source>
        <strain evidence="2">Sampled in the wild</strain>
    </source>
</reference>
<evidence type="ECO:0000313" key="3">
    <source>
        <dbReference type="Proteomes" id="UP000792457"/>
    </source>
</evidence>
<name>A0A8K0P7J0_LADFU</name>
<feature type="domain" description="PiggyBac transposable element-derived protein" evidence="1">
    <location>
        <begin position="86"/>
        <end position="178"/>
    </location>
</feature>
<accession>A0A8K0P7J0</accession>
<evidence type="ECO:0000259" key="1">
    <source>
        <dbReference type="Pfam" id="PF13843"/>
    </source>
</evidence>
<dbReference type="EMBL" id="KZ308979">
    <property type="protein sequence ID" value="KAG8236032.1"/>
    <property type="molecule type" value="Genomic_DNA"/>
</dbReference>
<dbReference type="Proteomes" id="UP000792457">
    <property type="component" value="Unassembled WGS sequence"/>
</dbReference>
<dbReference type="PANTHER" id="PTHR46599">
    <property type="entry name" value="PIGGYBAC TRANSPOSABLE ELEMENT-DERIVED PROTEIN 4"/>
    <property type="match status" value="1"/>
</dbReference>
<gene>
    <name evidence="2" type="ORF">J437_LFUL015410</name>
</gene>
<dbReference type="Pfam" id="PF13843">
    <property type="entry name" value="DDE_Tnp_1_7"/>
    <property type="match status" value="1"/>
</dbReference>
<dbReference type="OrthoDB" id="123207at2759"/>